<dbReference type="PROSITE" id="PS01000">
    <property type="entry name" value="SDH_CYT_1"/>
    <property type="match status" value="1"/>
</dbReference>
<gene>
    <name evidence="10" type="ORF">QYM36_008594</name>
    <name evidence="11" type="ORF">QYM36_008687</name>
</gene>
<keyword evidence="12" id="KW-1185">Reference proteome</keyword>
<feature type="compositionally biased region" description="Basic and acidic residues" evidence="8">
    <location>
        <begin position="95"/>
        <end position="108"/>
    </location>
</feature>
<dbReference type="GO" id="GO:0005739">
    <property type="term" value="C:mitochondrion"/>
    <property type="evidence" value="ECO:0007669"/>
    <property type="project" value="GOC"/>
</dbReference>
<evidence type="ECO:0000256" key="3">
    <source>
        <dbReference type="ARBA" id="ARBA00022692"/>
    </source>
</evidence>
<evidence type="ECO:0000256" key="7">
    <source>
        <dbReference type="ARBA" id="ARBA00023136"/>
    </source>
</evidence>
<organism evidence="10 12">
    <name type="scientific">Artemia franciscana</name>
    <name type="common">Brine shrimp</name>
    <name type="synonym">Artemia sanfranciscana</name>
    <dbReference type="NCBI Taxonomy" id="6661"/>
    <lineage>
        <taxon>Eukaryota</taxon>
        <taxon>Metazoa</taxon>
        <taxon>Ecdysozoa</taxon>
        <taxon>Arthropoda</taxon>
        <taxon>Crustacea</taxon>
        <taxon>Branchiopoda</taxon>
        <taxon>Anostraca</taxon>
        <taxon>Artemiidae</taxon>
        <taxon>Artemia</taxon>
    </lineage>
</organism>
<keyword evidence="6" id="KW-0408">Iron</keyword>
<evidence type="ECO:0000256" key="4">
    <source>
        <dbReference type="ARBA" id="ARBA00022723"/>
    </source>
</evidence>
<dbReference type="GO" id="GO:0016020">
    <property type="term" value="C:membrane"/>
    <property type="evidence" value="ECO:0007669"/>
    <property type="project" value="UniProtKB-SubCell"/>
</dbReference>
<feature type="transmembrane region" description="Helical" evidence="9">
    <location>
        <begin position="255"/>
        <end position="272"/>
    </location>
</feature>
<keyword evidence="5 9" id="KW-1133">Transmembrane helix</keyword>
<dbReference type="Gene3D" id="1.20.1300.10">
    <property type="entry name" value="Fumarate reductase/succinate dehydrogenase, transmembrane subunit"/>
    <property type="match status" value="1"/>
</dbReference>
<dbReference type="GO" id="GO:0006121">
    <property type="term" value="P:mitochondrial electron transport, succinate to ubiquinone"/>
    <property type="evidence" value="ECO:0007669"/>
    <property type="project" value="TreeGrafter"/>
</dbReference>
<sequence length="273" mass="30949">MSICLYTKTDTTKTASGYDQVHKLADEDNPKCKLGEEPPISKIEHDLHEKYRYIQREDEYWTTSKIKYFLGKIGLLKKRKSLDEPQKRSVSTLREMAEKTEQEPEIDKGPQTAKIAGLELPHHALGPHARAKFNKDLLEAEAMNYIKKQQALHRPMSPHLTIYAPQWTWLLSISHRVTGVMLTTSLYGLGIGYMFASHPFGYYINLLHSLNIPVPLIFLMKFGLGAATSFHVLNGIRHLAWDTGRGFDLKTVYRTAYIVTALSGAGGLYLAML</sequence>
<dbReference type="SUPFAM" id="SSF81343">
    <property type="entry name" value="Fumarate reductase respiratory complex transmembrane subunits"/>
    <property type="match status" value="1"/>
</dbReference>
<dbReference type="InterPro" id="IPR034804">
    <property type="entry name" value="SQR/QFR_C/D"/>
</dbReference>
<dbReference type="EMBL" id="JAVRJZ010000013">
    <property type="protein sequence ID" value="KAK2714205.1"/>
    <property type="molecule type" value="Genomic_DNA"/>
</dbReference>
<comment type="subcellular location">
    <subcellularLocation>
        <location evidence="1">Membrane</location>
        <topology evidence="1">Multi-pass membrane protein</topology>
    </subcellularLocation>
</comment>
<dbReference type="NCBIfam" id="TIGR02970">
    <property type="entry name" value="succ_dehyd_cytB"/>
    <property type="match status" value="1"/>
</dbReference>
<dbReference type="PANTHER" id="PTHR10978:SF5">
    <property type="entry name" value="SUCCINATE DEHYDROGENASE CYTOCHROME B560 SUBUNIT, MITOCHONDRIAL"/>
    <property type="match status" value="1"/>
</dbReference>
<dbReference type="InterPro" id="IPR000701">
    <property type="entry name" value="SuccDH_FuR_B_TM-su"/>
</dbReference>
<dbReference type="GO" id="GO:0006099">
    <property type="term" value="P:tricarboxylic acid cycle"/>
    <property type="evidence" value="ECO:0007669"/>
    <property type="project" value="InterPro"/>
</dbReference>
<evidence type="ECO:0000256" key="8">
    <source>
        <dbReference type="SAM" id="MobiDB-lite"/>
    </source>
</evidence>
<evidence type="ECO:0000256" key="5">
    <source>
        <dbReference type="ARBA" id="ARBA00022989"/>
    </source>
</evidence>
<dbReference type="InterPro" id="IPR018495">
    <property type="entry name" value="Succ_DH_cyt_bsu_CS"/>
</dbReference>
<dbReference type="CDD" id="cd03499">
    <property type="entry name" value="SQR_TypeC_SdhC"/>
    <property type="match status" value="1"/>
</dbReference>
<comment type="caution">
    <text evidence="10">The sequence shown here is derived from an EMBL/GenBank/DDBJ whole genome shotgun (WGS) entry which is preliminary data.</text>
</comment>
<evidence type="ECO:0008006" key="13">
    <source>
        <dbReference type="Google" id="ProtNLM"/>
    </source>
</evidence>
<evidence type="ECO:0000313" key="11">
    <source>
        <dbReference type="EMBL" id="KAK2714205.1"/>
    </source>
</evidence>
<keyword evidence="3 9" id="KW-0812">Transmembrane</keyword>
<dbReference type="Proteomes" id="UP001187531">
    <property type="component" value="Unassembled WGS sequence"/>
</dbReference>
<evidence type="ECO:0000256" key="6">
    <source>
        <dbReference type="ARBA" id="ARBA00023004"/>
    </source>
</evidence>
<evidence type="ECO:0000256" key="9">
    <source>
        <dbReference type="SAM" id="Phobius"/>
    </source>
</evidence>
<dbReference type="InterPro" id="IPR014314">
    <property type="entry name" value="Succ_DH_cytb556"/>
</dbReference>
<dbReference type="Pfam" id="PF01127">
    <property type="entry name" value="Sdh_cyt"/>
    <property type="match status" value="1"/>
</dbReference>
<feature type="transmembrane region" description="Helical" evidence="9">
    <location>
        <begin position="177"/>
        <end position="196"/>
    </location>
</feature>
<protein>
    <recommendedName>
        <fullName evidence="13">Succinate dehydrogenase cytochrome b560 subunit, mitochondrial</fullName>
    </recommendedName>
</protein>
<dbReference type="EMBL" id="JAVRJZ010000013">
    <property type="protein sequence ID" value="KAK2714048.1"/>
    <property type="molecule type" value="Genomic_DNA"/>
</dbReference>
<dbReference type="GO" id="GO:0009055">
    <property type="term" value="F:electron transfer activity"/>
    <property type="evidence" value="ECO:0007669"/>
    <property type="project" value="InterPro"/>
</dbReference>
<reference evidence="10" key="1">
    <citation type="submission" date="2023-07" db="EMBL/GenBank/DDBJ databases">
        <title>Chromosome-level genome assembly of Artemia franciscana.</title>
        <authorList>
            <person name="Jo E."/>
        </authorList>
    </citation>
    <scope>NUCLEOTIDE SEQUENCE</scope>
    <source>
        <tissue evidence="10">Whole body</tissue>
    </source>
</reference>
<dbReference type="PROSITE" id="PS01001">
    <property type="entry name" value="SDH_CYT_2"/>
    <property type="match status" value="1"/>
</dbReference>
<accession>A0AA88HRR3</accession>
<feature type="transmembrane region" description="Helical" evidence="9">
    <location>
        <begin position="216"/>
        <end position="234"/>
    </location>
</feature>
<evidence type="ECO:0000256" key="1">
    <source>
        <dbReference type="ARBA" id="ARBA00004141"/>
    </source>
</evidence>
<feature type="region of interest" description="Disordered" evidence="8">
    <location>
        <begin position="84"/>
        <end position="108"/>
    </location>
</feature>
<dbReference type="AlphaFoldDB" id="A0AA88HRR3"/>
<proteinExistence type="predicted"/>
<name>A0AA88HRR3_ARTSF</name>
<keyword evidence="2" id="KW-0349">Heme</keyword>
<dbReference type="GO" id="GO:0046872">
    <property type="term" value="F:metal ion binding"/>
    <property type="evidence" value="ECO:0007669"/>
    <property type="project" value="UniProtKB-KW"/>
</dbReference>
<keyword evidence="7 9" id="KW-0472">Membrane</keyword>
<dbReference type="PANTHER" id="PTHR10978">
    <property type="entry name" value="SUCCINATE DEHYDROGENASE CYTOCHROME B560 SUBUNIT"/>
    <property type="match status" value="1"/>
</dbReference>
<keyword evidence="4" id="KW-0479">Metal-binding</keyword>
<evidence type="ECO:0000313" key="12">
    <source>
        <dbReference type="Proteomes" id="UP001187531"/>
    </source>
</evidence>
<evidence type="ECO:0000256" key="2">
    <source>
        <dbReference type="ARBA" id="ARBA00022617"/>
    </source>
</evidence>
<evidence type="ECO:0000313" key="10">
    <source>
        <dbReference type="EMBL" id="KAK2714048.1"/>
    </source>
</evidence>